<evidence type="ECO:0000313" key="2">
    <source>
        <dbReference type="EMBL" id="OHT49467.1"/>
    </source>
</evidence>
<dbReference type="RefSeq" id="WP_057964905.1">
    <property type="nucleotide sequence ID" value="NZ_CP041150.1"/>
</dbReference>
<reference evidence="2 4" key="1">
    <citation type="submission" date="2016-10" db="EMBL/GenBank/DDBJ databases">
        <title>Evaluation of Human, Animal and Environmental Mycobacterium chelonae Isolates by Core Genome Phylogenomic Analysis, Targeted Gene Comparison, and Anti-microbial Susceptibility Patterns: A Tale of Mistaken Identities.</title>
        <authorList>
            <person name="Fogelson S.B."/>
            <person name="Camus A.C."/>
            <person name="Lorenz W."/>
            <person name="Vasireddy R."/>
            <person name="Vasireddy S."/>
            <person name="Smith T."/>
            <person name="Brown-Elliott B.A."/>
            <person name="Wallace R.J.Jr."/>
            <person name="Hasan N.A."/>
            <person name="Reischl U."/>
            <person name="Sanchez S."/>
        </authorList>
    </citation>
    <scope>NUCLEOTIDE SEQUENCE [LARGE SCALE GENOMIC DNA]</scope>
    <source>
        <strain evidence="2 4">42895</strain>
    </source>
</reference>
<evidence type="ECO:0000313" key="4">
    <source>
        <dbReference type="Proteomes" id="UP000180113"/>
    </source>
</evidence>
<feature type="region of interest" description="Disordered" evidence="1">
    <location>
        <begin position="92"/>
        <end position="116"/>
    </location>
</feature>
<dbReference type="EMBL" id="CP041150">
    <property type="protein sequence ID" value="QDF69104.1"/>
    <property type="molecule type" value="Genomic_DNA"/>
</dbReference>
<name>A0AB73MGE1_MYCCH</name>
<organism evidence="2 4">
    <name type="scientific">Mycobacteroides chelonae</name>
    <name type="common">Mycobacterium chelonae</name>
    <dbReference type="NCBI Taxonomy" id="1774"/>
    <lineage>
        <taxon>Bacteria</taxon>
        <taxon>Bacillati</taxon>
        <taxon>Actinomycetota</taxon>
        <taxon>Actinomycetes</taxon>
        <taxon>Mycobacteriales</taxon>
        <taxon>Mycobacteriaceae</taxon>
        <taxon>Mycobacteroides</taxon>
    </lineage>
</organism>
<dbReference type="Proteomes" id="UP000317728">
    <property type="component" value="Chromosome"/>
</dbReference>
<dbReference type="EMBL" id="MLHW01000014">
    <property type="protein sequence ID" value="OHT49467.1"/>
    <property type="molecule type" value="Genomic_DNA"/>
</dbReference>
<feature type="compositionally biased region" description="Acidic residues" evidence="1">
    <location>
        <begin position="106"/>
        <end position="116"/>
    </location>
</feature>
<sequence length="575" mass="62511">MARKKPSATATTLYRLTDVTDLRSAIRQKYLNDRENFTEIACSVADREALLVHGHMKTERARWADRLGTLIGQSLTASNQNAAAVLLIKGKESSTGDTGDPAAVETDADGETDTQDASDGHITVWAVAYGMGFHLLDQAYVDPGFGQRIAIRTAHADSLNSLTSKTMDSRAKVDRSSIPSGSQLSGFGLGDFGELVTRVVATAQIEGLTVDKPFKVRGADALNLPLAHSPSALLEDLVLIEQTLKKAPLKELQILEQLVALKKDNPTAAKLDRLLAAALLDAGSVQVGIAWPYEGVNENGTPASFRMKGHGVKTTNDGVPSVEVIRQVIDSKNVLGSLTDIKVQLFSDPDGQSPISSDIPLRKWIAFEDVVDNRRYFLHDGLWYLMDDNYAAQLQTRVREIFSGTWESALPPWNQQGDNMISEEQYNIDAAKHLGGWVLDRQLITTTQNRRGFETCDILAPDGALIHVKKANASAPLSHLFAQGHNSAHSLLHDNEARTKFRALVRKNGGDPELVKRKPAAVVFAIARSATGKDAFDPDSLYSFSQVTLVRTVDDLNAAGIKVYVVPIDNDAGVN</sequence>
<dbReference type="Pfam" id="PF19614">
    <property type="entry name" value="DUF6119"/>
    <property type="match status" value="1"/>
</dbReference>
<dbReference type="Proteomes" id="UP000180113">
    <property type="component" value="Unassembled WGS sequence"/>
</dbReference>
<evidence type="ECO:0000313" key="3">
    <source>
        <dbReference type="EMBL" id="QDF69104.1"/>
    </source>
</evidence>
<dbReference type="AlphaFoldDB" id="A0AB73MGE1"/>
<dbReference type="InterPro" id="IPR026487">
    <property type="entry name" value="CHP04141"/>
</dbReference>
<proteinExistence type="predicted"/>
<gene>
    <name evidence="2" type="ORF">BKG62_17910</name>
    <name evidence="3" type="ORF">FJK96_02205</name>
</gene>
<reference evidence="3 5" key="2">
    <citation type="submission" date="2019-06" db="EMBL/GenBank/DDBJ databases">
        <title>Whole geneome sequnce of Mycobacteroides chelonae M77 isolated from bovine milk from Meghalaya, India.</title>
        <authorList>
            <person name="Vise E."/>
            <person name="Das S."/>
            <person name="Garg A."/>
            <person name="Ghatak S."/>
            <person name="Shakuntala I."/>
            <person name="Milton A.A.P."/>
            <person name="Karam A."/>
            <person name="Sanjukta R."/>
            <person name="Puro K."/>
            <person name="Sen A."/>
        </authorList>
    </citation>
    <scope>NUCLEOTIDE SEQUENCE [LARGE SCALE GENOMIC DNA]</scope>
    <source>
        <strain evidence="3 5">M77</strain>
    </source>
</reference>
<dbReference type="NCBIfam" id="TIGR04141">
    <property type="entry name" value="TIGR04141 family sporadically distributed protein"/>
    <property type="match status" value="1"/>
</dbReference>
<accession>A0AB73MGE1</accession>
<evidence type="ECO:0008006" key="6">
    <source>
        <dbReference type="Google" id="ProtNLM"/>
    </source>
</evidence>
<evidence type="ECO:0000256" key="1">
    <source>
        <dbReference type="SAM" id="MobiDB-lite"/>
    </source>
</evidence>
<evidence type="ECO:0000313" key="5">
    <source>
        <dbReference type="Proteomes" id="UP000317728"/>
    </source>
</evidence>
<protein>
    <recommendedName>
        <fullName evidence="6">Sporadically distributed protein, TIGR04141 family</fullName>
    </recommendedName>
</protein>